<accession>A0A9P4PGI1</accession>
<feature type="region of interest" description="Disordered" evidence="1">
    <location>
        <begin position="63"/>
        <end position="82"/>
    </location>
</feature>
<keyword evidence="3" id="KW-1185">Reference proteome</keyword>
<dbReference type="EMBL" id="MU001502">
    <property type="protein sequence ID" value="KAF2443552.1"/>
    <property type="molecule type" value="Genomic_DNA"/>
</dbReference>
<proteinExistence type="predicted"/>
<comment type="caution">
    <text evidence="2">The sequence shown here is derived from an EMBL/GenBank/DDBJ whole genome shotgun (WGS) entry which is preliminary data.</text>
</comment>
<gene>
    <name evidence="2" type="ORF">P171DRAFT_39900</name>
</gene>
<evidence type="ECO:0000313" key="3">
    <source>
        <dbReference type="Proteomes" id="UP000799764"/>
    </source>
</evidence>
<evidence type="ECO:0000256" key="1">
    <source>
        <dbReference type="SAM" id="MobiDB-lite"/>
    </source>
</evidence>
<organism evidence="2 3">
    <name type="scientific">Karstenula rhodostoma CBS 690.94</name>
    <dbReference type="NCBI Taxonomy" id="1392251"/>
    <lineage>
        <taxon>Eukaryota</taxon>
        <taxon>Fungi</taxon>
        <taxon>Dikarya</taxon>
        <taxon>Ascomycota</taxon>
        <taxon>Pezizomycotina</taxon>
        <taxon>Dothideomycetes</taxon>
        <taxon>Pleosporomycetidae</taxon>
        <taxon>Pleosporales</taxon>
        <taxon>Massarineae</taxon>
        <taxon>Didymosphaeriaceae</taxon>
        <taxon>Karstenula</taxon>
    </lineage>
</organism>
<protein>
    <submittedName>
        <fullName evidence="2">Uncharacterized protein</fullName>
    </submittedName>
</protein>
<sequence length="210" mass="23457">MDRLLCHSRVNTQGVVLERERSEYVGALVSIRIYHGCVGEDGFETAGHGFTTVPRFTRWNGFKSKAPPRRHASPRAQKKTTAQAQAQAQIRIKRVGMRMYSQCRWVPPRSQTDVLIRVIAILAAADPYTAMIRRRASCVDPSAFLALLCSLKPTRDLLLLRRLIASGPWSHVAASLTGVAYRSRSSLTRCASHRIHEAVARPFLPVAARK</sequence>
<dbReference type="Proteomes" id="UP000799764">
    <property type="component" value="Unassembled WGS sequence"/>
</dbReference>
<evidence type="ECO:0000313" key="2">
    <source>
        <dbReference type="EMBL" id="KAF2443552.1"/>
    </source>
</evidence>
<reference evidence="2" key="1">
    <citation type="journal article" date="2020" name="Stud. Mycol.">
        <title>101 Dothideomycetes genomes: a test case for predicting lifestyles and emergence of pathogens.</title>
        <authorList>
            <person name="Haridas S."/>
            <person name="Albert R."/>
            <person name="Binder M."/>
            <person name="Bloem J."/>
            <person name="Labutti K."/>
            <person name="Salamov A."/>
            <person name="Andreopoulos B."/>
            <person name="Baker S."/>
            <person name="Barry K."/>
            <person name="Bills G."/>
            <person name="Bluhm B."/>
            <person name="Cannon C."/>
            <person name="Castanera R."/>
            <person name="Culley D."/>
            <person name="Daum C."/>
            <person name="Ezra D."/>
            <person name="Gonzalez J."/>
            <person name="Henrissat B."/>
            <person name="Kuo A."/>
            <person name="Liang C."/>
            <person name="Lipzen A."/>
            <person name="Lutzoni F."/>
            <person name="Magnuson J."/>
            <person name="Mondo S."/>
            <person name="Nolan M."/>
            <person name="Ohm R."/>
            <person name="Pangilinan J."/>
            <person name="Park H.-J."/>
            <person name="Ramirez L."/>
            <person name="Alfaro M."/>
            <person name="Sun H."/>
            <person name="Tritt A."/>
            <person name="Yoshinaga Y."/>
            <person name="Zwiers L.-H."/>
            <person name="Turgeon B."/>
            <person name="Goodwin S."/>
            <person name="Spatafora J."/>
            <person name="Crous P."/>
            <person name="Grigoriev I."/>
        </authorList>
    </citation>
    <scope>NUCLEOTIDE SEQUENCE</scope>
    <source>
        <strain evidence="2">CBS 690.94</strain>
    </source>
</reference>
<name>A0A9P4PGI1_9PLEO</name>
<dbReference type="AlphaFoldDB" id="A0A9P4PGI1"/>
<feature type="compositionally biased region" description="Basic residues" evidence="1">
    <location>
        <begin position="66"/>
        <end position="78"/>
    </location>
</feature>